<dbReference type="Pfam" id="PF01609">
    <property type="entry name" value="DDE_Tnp_1"/>
    <property type="match status" value="1"/>
</dbReference>
<feature type="domain" description="Transposase InsH N-terminal" evidence="3">
    <location>
        <begin position="17"/>
        <end position="104"/>
    </location>
</feature>
<gene>
    <name evidence="4" type="ORF">FM115_04715</name>
</gene>
<protein>
    <submittedName>
        <fullName evidence="4">Mobile element protein</fullName>
    </submittedName>
</protein>
<organism evidence="4 5">
    <name type="scientific">Marinilactibacillus psychrotolerans 42ea</name>
    <dbReference type="NCBI Taxonomy" id="1255609"/>
    <lineage>
        <taxon>Bacteria</taxon>
        <taxon>Bacillati</taxon>
        <taxon>Bacillota</taxon>
        <taxon>Bacilli</taxon>
        <taxon>Lactobacillales</taxon>
        <taxon>Carnobacteriaceae</taxon>
        <taxon>Marinilactibacillus</taxon>
    </lineage>
</organism>
<feature type="coiled-coil region" evidence="1">
    <location>
        <begin position="194"/>
        <end position="244"/>
    </location>
</feature>
<name>A0A1R4JBH3_9LACT</name>
<dbReference type="Proteomes" id="UP000195611">
    <property type="component" value="Unassembled WGS sequence"/>
</dbReference>
<evidence type="ECO:0000313" key="5">
    <source>
        <dbReference type="Proteomes" id="UP000195611"/>
    </source>
</evidence>
<dbReference type="GO" id="GO:0004803">
    <property type="term" value="F:transposase activity"/>
    <property type="evidence" value="ECO:0007669"/>
    <property type="project" value="InterPro"/>
</dbReference>
<evidence type="ECO:0000259" key="3">
    <source>
        <dbReference type="Pfam" id="PF05598"/>
    </source>
</evidence>
<dbReference type="Pfam" id="PF05598">
    <property type="entry name" value="DUF772"/>
    <property type="match status" value="1"/>
</dbReference>
<sequence length="512" mass="60864">MYTQYTMNQTTLPLEMNCYLPENHIVYSIHQVVEDLDDSQYHLIENDFGRPAYHPKVLLKALLFAYSEGIFSGRKIEKMMQENIAMQWLTGQTLVSYRTINRFRVSEVTKAILQDLYCTFSLRLKEEKLIEGKALFIDGTKFEADANKYTFVWKKATDQFYSTLKEKEIHYYEEEIAPLIDQAVERDQNQAFTKKEIEELYELLQKELEKIETEINQENEKEVLKKKKKKRRSLKKDRNRLKKDFIPREQKYEDYYSTFDGRNSFSKTDKTATFMRMKDDHMRNGQLKPGYNIQIATENQFVLHTQVYPNPTDTRTLIPFLHSLPKPIQPSTYIVADAGYGSQENLKYLERSGWTGLVKYGMYEKEQKKKYRLSDRNRENWIHDEDQNTYTHPDGTIYAYGYVSRQKTDSGFVRLSHIYQSTDPSYKNGRKSFSINYEYEEQKLNIREKLSSEEGTQFYGKRKIDVEPTFGQVKANLRFTRFSVRGKSNVENETNLIFMANNLRKYNKRKKK</sequence>
<dbReference type="NCBIfam" id="NF033551">
    <property type="entry name" value="transpos_IS1182"/>
    <property type="match status" value="1"/>
</dbReference>
<accession>A0A1R4JBH3</accession>
<keyword evidence="1" id="KW-0175">Coiled coil</keyword>
<reference evidence="4 5" key="1">
    <citation type="submission" date="2017-02" db="EMBL/GenBank/DDBJ databases">
        <authorList>
            <person name="Peterson S.W."/>
        </authorList>
    </citation>
    <scope>NUCLEOTIDE SEQUENCE [LARGE SCALE GENOMIC DNA]</scope>
    <source>
        <strain evidence="4 5">42ea</strain>
    </source>
</reference>
<dbReference type="RefSeq" id="WP_087057839.1">
    <property type="nucleotide sequence ID" value="NZ_FUKW01000073.1"/>
</dbReference>
<dbReference type="GO" id="GO:0003677">
    <property type="term" value="F:DNA binding"/>
    <property type="evidence" value="ECO:0007669"/>
    <property type="project" value="InterPro"/>
</dbReference>
<dbReference type="EMBL" id="FUKW01000073">
    <property type="protein sequence ID" value="SJN29386.1"/>
    <property type="molecule type" value="Genomic_DNA"/>
</dbReference>
<dbReference type="PANTHER" id="PTHR33408:SF2">
    <property type="entry name" value="TRANSPOSASE DDE DOMAIN-CONTAINING PROTEIN"/>
    <property type="match status" value="1"/>
</dbReference>
<evidence type="ECO:0000259" key="2">
    <source>
        <dbReference type="Pfam" id="PF01609"/>
    </source>
</evidence>
<dbReference type="AlphaFoldDB" id="A0A1R4JBH3"/>
<evidence type="ECO:0000313" key="4">
    <source>
        <dbReference type="EMBL" id="SJN29386.1"/>
    </source>
</evidence>
<proteinExistence type="predicted"/>
<dbReference type="InterPro" id="IPR002559">
    <property type="entry name" value="Transposase_11"/>
</dbReference>
<dbReference type="InterPro" id="IPR047629">
    <property type="entry name" value="IS1182_transpos"/>
</dbReference>
<evidence type="ECO:0000256" key="1">
    <source>
        <dbReference type="SAM" id="Coils"/>
    </source>
</evidence>
<dbReference type="GO" id="GO:0006313">
    <property type="term" value="P:DNA transposition"/>
    <property type="evidence" value="ECO:0007669"/>
    <property type="project" value="InterPro"/>
</dbReference>
<feature type="domain" description="Transposase IS4-like" evidence="2">
    <location>
        <begin position="272"/>
        <end position="503"/>
    </location>
</feature>
<dbReference type="PANTHER" id="PTHR33408">
    <property type="entry name" value="TRANSPOSASE"/>
    <property type="match status" value="1"/>
</dbReference>
<dbReference type="InterPro" id="IPR008490">
    <property type="entry name" value="Transposase_InsH_N"/>
</dbReference>